<dbReference type="AlphaFoldDB" id="W8RXF7"/>
<dbReference type="Pfam" id="PF11977">
    <property type="entry name" value="RNase_Zc3h12a"/>
    <property type="match status" value="1"/>
</dbReference>
<evidence type="ECO:0000259" key="2">
    <source>
        <dbReference type="Pfam" id="PF11977"/>
    </source>
</evidence>
<name>W8RXF7_9RHOB</name>
<protein>
    <recommendedName>
        <fullName evidence="2">RNase NYN domain-containing protein</fullName>
    </recommendedName>
</protein>
<evidence type="ECO:0000313" key="4">
    <source>
        <dbReference type="Proteomes" id="UP000019593"/>
    </source>
</evidence>
<feature type="transmembrane region" description="Helical" evidence="1">
    <location>
        <begin position="24"/>
        <end position="43"/>
    </location>
</feature>
<keyword evidence="1" id="KW-0812">Transmembrane</keyword>
<dbReference type="InterPro" id="IPR021869">
    <property type="entry name" value="RNase_Zc3h12_NYN"/>
</dbReference>
<dbReference type="STRING" id="1294273.roselon_03647"/>
<dbReference type="PATRIC" id="fig|1294273.3.peg.3601"/>
<dbReference type="KEGG" id="red:roselon_03647"/>
<dbReference type="Gene3D" id="3.40.50.11980">
    <property type="match status" value="1"/>
</dbReference>
<dbReference type="EMBL" id="CP004372">
    <property type="protein sequence ID" value="AHM05889.1"/>
    <property type="molecule type" value="Genomic_DNA"/>
</dbReference>
<sequence length="198" mass="21340">MFLLVLSLAGLAAALVLPGLSDLVLITGPSALASLFLLLRGWGVRRRPGGAGKAGYIVIDGSNVMHWADGTPRLDPVQEVVRHLERRGFTPGVVFDANAGYLLSGRYQHDHAFEKLLGLPRDRVMVVDKGTPADPTILRAASDMTARVVSNDRYRDWAAEFPQIRQPGFLVRGGYSGGQLWLDLDPPDGGASGGKRRA</sequence>
<accession>W8RXF7</accession>
<feature type="domain" description="RNase NYN" evidence="2">
    <location>
        <begin position="56"/>
        <end position="164"/>
    </location>
</feature>
<keyword evidence="4" id="KW-1185">Reference proteome</keyword>
<dbReference type="HOGENOM" id="CLU_117578_0_0_5"/>
<gene>
    <name evidence="3" type="ORF">roselon_03647</name>
</gene>
<keyword evidence="1" id="KW-1133">Transmembrane helix</keyword>
<dbReference type="Proteomes" id="UP000019593">
    <property type="component" value="Chromosome"/>
</dbReference>
<evidence type="ECO:0000256" key="1">
    <source>
        <dbReference type="SAM" id="Phobius"/>
    </source>
</evidence>
<reference evidence="3 4" key="1">
    <citation type="submission" date="2013-03" db="EMBL/GenBank/DDBJ databases">
        <authorList>
            <person name="Fiebig A."/>
            <person name="Goeker M."/>
            <person name="Klenk H.-P.P."/>
        </authorList>
    </citation>
    <scope>NUCLEOTIDE SEQUENCE [LARGE SCALE GENOMIC DNA]</scope>
    <source>
        <strain evidence="4">DSM 19469</strain>
    </source>
</reference>
<proteinExistence type="predicted"/>
<organism evidence="3 4">
    <name type="scientific">Roseicyclus elongatus DSM 19469</name>
    <dbReference type="NCBI Taxonomy" id="1294273"/>
    <lineage>
        <taxon>Bacteria</taxon>
        <taxon>Pseudomonadati</taxon>
        <taxon>Pseudomonadota</taxon>
        <taxon>Alphaproteobacteria</taxon>
        <taxon>Rhodobacterales</taxon>
        <taxon>Roseobacteraceae</taxon>
        <taxon>Roseicyclus</taxon>
    </lineage>
</organism>
<dbReference type="eggNOG" id="ENOG5031TDE">
    <property type="taxonomic scope" value="Bacteria"/>
</dbReference>
<evidence type="ECO:0000313" key="3">
    <source>
        <dbReference type="EMBL" id="AHM05889.1"/>
    </source>
</evidence>
<keyword evidence="1" id="KW-0472">Membrane</keyword>